<gene>
    <name evidence="5" type="ORF">JonanDRAFT_1576</name>
</gene>
<evidence type="ECO:0000256" key="3">
    <source>
        <dbReference type="SAM" id="SignalP"/>
    </source>
</evidence>
<keyword evidence="6" id="KW-1185">Reference proteome</keyword>
<organism evidence="5 6">
    <name type="scientific">Jonquetella anthropi DSM 22815</name>
    <dbReference type="NCBI Taxonomy" id="885272"/>
    <lineage>
        <taxon>Bacteria</taxon>
        <taxon>Thermotogati</taxon>
        <taxon>Synergistota</taxon>
        <taxon>Synergistia</taxon>
        <taxon>Synergistales</taxon>
        <taxon>Dethiosulfovibrionaceae</taxon>
        <taxon>Jonquetella</taxon>
    </lineage>
</organism>
<dbReference type="Gene3D" id="3.10.50.40">
    <property type="match status" value="1"/>
</dbReference>
<dbReference type="InterPro" id="IPR000297">
    <property type="entry name" value="PPIase_PpiC"/>
</dbReference>
<dbReference type="Proteomes" id="UP000003806">
    <property type="component" value="Chromosome"/>
</dbReference>
<evidence type="ECO:0000256" key="2">
    <source>
        <dbReference type="SAM" id="MobiDB-lite"/>
    </source>
</evidence>
<dbReference type="STRING" id="885272.JonanDRAFT_1576"/>
<keyword evidence="1 5" id="KW-0413">Isomerase</keyword>
<feature type="domain" description="PpiC" evidence="4">
    <location>
        <begin position="141"/>
        <end position="244"/>
    </location>
</feature>
<dbReference type="SUPFAM" id="SSF109998">
    <property type="entry name" value="Triger factor/SurA peptide-binding domain-like"/>
    <property type="match status" value="1"/>
</dbReference>
<dbReference type="InterPro" id="IPR046357">
    <property type="entry name" value="PPIase_dom_sf"/>
</dbReference>
<name>H0UJG8_9BACT</name>
<feature type="chain" id="PRO_5007915216" evidence="3">
    <location>
        <begin position="23"/>
        <end position="318"/>
    </location>
</feature>
<dbReference type="eggNOG" id="COG0760">
    <property type="taxonomic scope" value="Bacteria"/>
</dbReference>
<dbReference type="PANTHER" id="PTHR47245:SF2">
    <property type="entry name" value="PEPTIDYL-PROLYL CIS-TRANS ISOMERASE HP_0175-RELATED"/>
    <property type="match status" value="1"/>
</dbReference>
<dbReference type="AlphaFoldDB" id="H0UJG8"/>
<dbReference type="PROSITE" id="PS50198">
    <property type="entry name" value="PPIC_PPIASE_2"/>
    <property type="match status" value="1"/>
</dbReference>
<dbReference type="EMBL" id="CM001376">
    <property type="protein sequence ID" value="EHM13935.1"/>
    <property type="molecule type" value="Genomic_DNA"/>
</dbReference>
<keyword evidence="3" id="KW-0732">Signal</keyword>
<evidence type="ECO:0000313" key="5">
    <source>
        <dbReference type="EMBL" id="EHM13935.1"/>
    </source>
</evidence>
<feature type="compositionally biased region" description="Low complexity" evidence="2">
    <location>
        <begin position="295"/>
        <end position="309"/>
    </location>
</feature>
<reference evidence="5 6" key="1">
    <citation type="submission" date="2011-11" db="EMBL/GenBank/DDBJ databases">
        <title>The Noncontiguous Finished genome of Jonquetella anthropi DSM 22815.</title>
        <authorList>
            <consortium name="US DOE Joint Genome Institute (JGI-PGF)"/>
            <person name="Lucas S."/>
            <person name="Copeland A."/>
            <person name="Lapidus A."/>
            <person name="Glavina del Rio T."/>
            <person name="Dalin E."/>
            <person name="Tice H."/>
            <person name="Bruce D."/>
            <person name="Goodwin L."/>
            <person name="Pitluck S."/>
            <person name="Peters L."/>
            <person name="Mikhailova N."/>
            <person name="Held B."/>
            <person name="Kyrpides N."/>
            <person name="Mavromatis K."/>
            <person name="Ivanova N."/>
            <person name="Markowitz V."/>
            <person name="Cheng J.-F."/>
            <person name="Hugenholtz P."/>
            <person name="Woyke T."/>
            <person name="Wu D."/>
            <person name="Gronow S."/>
            <person name="Wellnitz S."/>
            <person name="Brambilla E."/>
            <person name="Klenk H.-P."/>
            <person name="Eisen J.A."/>
        </authorList>
    </citation>
    <scope>NUCLEOTIDE SEQUENCE [LARGE SCALE GENOMIC DNA]</scope>
    <source>
        <strain evidence="5 6">DSM 22815</strain>
    </source>
</reference>
<feature type="region of interest" description="Disordered" evidence="2">
    <location>
        <begin position="294"/>
        <end position="318"/>
    </location>
</feature>
<dbReference type="SUPFAM" id="SSF54534">
    <property type="entry name" value="FKBP-like"/>
    <property type="match status" value="1"/>
</dbReference>
<dbReference type="Pfam" id="PF00639">
    <property type="entry name" value="Rotamase"/>
    <property type="match status" value="1"/>
</dbReference>
<evidence type="ECO:0000256" key="1">
    <source>
        <dbReference type="PROSITE-ProRule" id="PRU00278"/>
    </source>
</evidence>
<dbReference type="HOGENOM" id="CLU_034646_5_3_0"/>
<dbReference type="PROSITE" id="PS01096">
    <property type="entry name" value="PPIC_PPIASE_1"/>
    <property type="match status" value="1"/>
</dbReference>
<dbReference type="OrthoDB" id="14196at2"/>
<evidence type="ECO:0000313" key="6">
    <source>
        <dbReference type="Proteomes" id="UP000003806"/>
    </source>
</evidence>
<evidence type="ECO:0000259" key="4">
    <source>
        <dbReference type="PROSITE" id="PS50198"/>
    </source>
</evidence>
<protein>
    <submittedName>
        <fullName evidence="5">Parvulin-like peptidyl-prolyl isomerase</fullName>
    </submittedName>
</protein>
<proteinExistence type="predicted"/>
<dbReference type="GO" id="GO:0003755">
    <property type="term" value="F:peptidyl-prolyl cis-trans isomerase activity"/>
    <property type="evidence" value="ECO:0007669"/>
    <property type="project" value="UniProtKB-KW"/>
</dbReference>
<feature type="signal peptide" evidence="3">
    <location>
        <begin position="1"/>
        <end position="22"/>
    </location>
</feature>
<dbReference type="RefSeq" id="WP_008519843.1">
    <property type="nucleotide sequence ID" value="NZ_CM001376.1"/>
</dbReference>
<dbReference type="PANTHER" id="PTHR47245">
    <property type="entry name" value="PEPTIDYLPROLYL ISOMERASE"/>
    <property type="match status" value="1"/>
</dbReference>
<accession>H0UJG8</accession>
<dbReference type="InterPro" id="IPR027304">
    <property type="entry name" value="Trigger_fact/SurA_dom_sf"/>
</dbReference>
<dbReference type="InterPro" id="IPR023058">
    <property type="entry name" value="PPIase_PpiC_CS"/>
</dbReference>
<keyword evidence="1" id="KW-0697">Rotamase</keyword>
<sequence length="318" mass="34028">MRFNRVFLAAITVAATAGIAFAASADNDAKILAKVGPVTITERDMNMAIAAYPAQQRAYIETPQGRAALLDELVNFNLLALSGKEQNLQDTQAFKDAMQLHERQVLANLAGEKAIAGSGDNISDAEIKQYYDAHQDSFFVPESIRASHILISVPKGASDKEVAEAKDKAMDIIKKIKSGSLEFSKAAQDMSSCPSKVQGGDLGFFSKGQMVPAFEKAAFALKPGEMTSEPVRTDFGFHIIKVTDAHPAKTMPLDDVKASIKSTLSSQAKLAAFQKAIAELRQKYPVEILDESLKTPAPASSTSAPAPTSEPVPADAKK</sequence>
<dbReference type="InterPro" id="IPR050245">
    <property type="entry name" value="PrsA_foldase"/>
</dbReference>